<evidence type="ECO:0000313" key="1">
    <source>
        <dbReference type="EMBL" id="EFL53091.1"/>
    </source>
</evidence>
<gene>
    <name evidence="1" type="ORF">DesfrDRAFT_0139</name>
</gene>
<evidence type="ECO:0000313" key="2">
    <source>
        <dbReference type="Proteomes" id="UP000006250"/>
    </source>
</evidence>
<reference evidence="1 2" key="1">
    <citation type="submission" date="2010-08" db="EMBL/GenBank/DDBJ databases">
        <title>The draft genome of Desulfovibrio fructosovorans JJ.</title>
        <authorList>
            <consortium name="US DOE Joint Genome Institute (JGI-PGF)"/>
            <person name="Lucas S."/>
            <person name="Copeland A."/>
            <person name="Lapidus A."/>
            <person name="Cheng J.-F."/>
            <person name="Bruce D."/>
            <person name="Goodwin L."/>
            <person name="Pitluck S."/>
            <person name="Land M.L."/>
            <person name="Hauser L."/>
            <person name="Chang Y.-J."/>
            <person name="Jeffries C."/>
            <person name="Wall J.D."/>
            <person name="Stahl D.A."/>
            <person name="Arkin A.P."/>
            <person name="Dehal P."/>
            <person name="Stolyar S.M."/>
            <person name="Hazen T.C."/>
            <person name="Woyke T.J."/>
        </authorList>
    </citation>
    <scope>NUCLEOTIDE SEQUENCE [LARGE SCALE GENOMIC DNA]</scope>
    <source>
        <strain evidence="1 2">JJ</strain>
    </source>
</reference>
<keyword evidence="2" id="KW-1185">Reference proteome</keyword>
<protein>
    <submittedName>
        <fullName evidence="1">Uncharacterized protein</fullName>
    </submittedName>
</protein>
<dbReference type="EMBL" id="AECZ01000001">
    <property type="protein sequence ID" value="EFL53091.1"/>
    <property type="molecule type" value="Genomic_DNA"/>
</dbReference>
<dbReference type="AlphaFoldDB" id="E1JR90"/>
<accession>E1JR90</accession>
<dbReference type="Proteomes" id="UP000006250">
    <property type="component" value="Unassembled WGS sequence"/>
</dbReference>
<comment type="caution">
    <text evidence="1">The sequence shown here is derived from an EMBL/GenBank/DDBJ whole genome shotgun (WGS) entry which is preliminary data.</text>
</comment>
<dbReference type="STRING" id="596151.DesfrDRAFT_0139"/>
<organism evidence="1 2">
    <name type="scientific">Solidesulfovibrio fructosivorans JJ]</name>
    <dbReference type="NCBI Taxonomy" id="596151"/>
    <lineage>
        <taxon>Bacteria</taxon>
        <taxon>Pseudomonadati</taxon>
        <taxon>Thermodesulfobacteriota</taxon>
        <taxon>Desulfovibrionia</taxon>
        <taxon>Desulfovibrionales</taxon>
        <taxon>Desulfovibrionaceae</taxon>
        <taxon>Solidesulfovibrio</taxon>
    </lineage>
</organism>
<proteinExistence type="predicted"/>
<dbReference type="RefSeq" id="WP_005990138.1">
    <property type="nucleotide sequence ID" value="NZ_AECZ01000001.1"/>
</dbReference>
<name>E1JR90_SOLFR</name>
<sequence>MPNLFSLYDDAELETLISQIKAAIPKVLAGQRVKIDDTEYDYNTLDALESFGTGLAREKAARSGTSSRVTVLRPRRPDAWRRW</sequence>